<name>A0A023FCH9_AMBCJ</name>
<dbReference type="EMBL" id="GBBK01005502">
    <property type="protein sequence ID" value="JAC18980.1"/>
    <property type="molecule type" value="mRNA"/>
</dbReference>
<proteinExistence type="evidence at transcript level"/>
<dbReference type="AlphaFoldDB" id="A0A023FCH9"/>
<sequence>MWFAQAPTAVRCVCRGFAFMYTLLTDSLGHRTPCLVPGGNGVYSRVAAFACRLASIDVSRLCHHCLLRFSSLSQTSRWLGRSIIDAQSVACWEWPVFAGRIMRTQFHRLSDSTNSI</sequence>
<reference evidence="1" key="1">
    <citation type="submission" date="2014-03" db="EMBL/GenBank/DDBJ databases">
        <title>The sialotranscriptome of Amblyomma triste, Amblyomma parvum and Amblyomma cajennense ticks, uncovered by 454-based RNA-seq.</title>
        <authorList>
            <person name="Garcia G.R."/>
            <person name="Gardinassi L.G."/>
            <person name="Ribeiro J.M."/>
            <person name="Anatriello E."/>
            <person name="Ferreira B.R."/>
            <person name="Moreira H.N."/>
            <person name="Mafra C."/>
            <person name="Olegario M.M."/>
            <person name="Szabo P.J."/>
            <person name="Miranda-Santos I.K."/>
            <person name="Maruyama S.R."/>
        </authorList>
    </citation>
    <scope>NUCLEOTIDE SEQUENCE</scope>
    <source>
        <strain evidence="1">Uberlandia</strain>
        <tissue evidence="1">Salivary glands</tissue>
    </source>
</reference>
<protein>
    <submittedName>
        <fullName evidence="1">Putative secreted protein</fullName>
    </submittedName>
</protein>
<accession>A0A023FCH9</accession>
<evidence type="ECO:0000313" key="1">
    <source>
        <dbReference type="EMBL" id="JAC18980.1"/>
    </source>
</evidence>
<organism evidence="1">
    <name type="scientific">Amblyomma cajennense</name>
    <name type="common">Cayenne tick</name>
    <name type="synonym">Acarus cajennensis</name>
    <dbReference type="NCBI Taxonomy" id="34607"/>
    <lineage>
        <taxon>Eukaryota</taxon>
        <taxon>Metazoa</taxon>
        <taxon>Ecdysozoa</taxon>
        <taxon>Arthropoda</taxon>
        <taxon>Chelicerata</taxon>
        <taxon>Arachnida</taxon>
        <taxon>Acari</taxon>
        <taxon>Parasitiformes</taxon>
        <taxon>Ixodida</taxon>
        <taxon>Ixodoidea</taxon>
        <taxon>Ixodidae</taxon>
        <taxon>Amblyomminae</taxon>
        <taxon>Amblyomma</taxon>
    </lineage>
</organism>